<dbReference type="AlphaFoldDB" id="K0NKN7"/>
<evidence type="ECO:0000313" key="6">
    <source>
        <dbReference type="EMBL" id="CCK80503.1"/>
    </source>
</evidence>
<dbReference type="OrthoDB" id="5416286at2"/>
<dbReference type="RefSeq" id="WP_014957815.1">
    <property type="nucleotide sequence ID" value="NC_018645.1"/>
</dbReference>
<proteinExistence type="predicted"/>
<reference evidence="6 7" key="1">
    <citation type="journal article" date="2013" name="Environ. Microbiol.">
        <title>Complete genome, catabolic sub-proteomes and key-metabolites of Desulfobacula toluolica Tol2, a marine, aromatic compound-degrading, sulfate-reducing bacterium.</title>
        <authorList>
            <person name="Wohlbrand L."/>
            <person name="Jacob J.H."/>
            <person name="Kube M."/>
            <person name="Mussmann M."/>
            <person name="Jarling R."/>
            <person name="Beck A."/>
            <person name="Amann R."/>
            <person name="Wilkes H."/>
            <person name="Reinhardt R."/>
            <person name="Rabus R."/>
        </authorList>
    </citation>
    <scope>NUCLEOTIDE SEQUENCE [LARGE SCALE GENOMIC DNA]</scope>
    <source>
        <strain evidence="7">DSM 7467 / Tol2</strain>
    </source>
</reference>
<dbReference type="HOGENOM" id="CLU_1164409_0_0_7"/>
<dbReference type="KEGG" id="dto:TOL2_C23420"/>
<evidence type="ECO:0000313" key="7">
    <source>
        <dbReference type="Proteomes" id="UP000007347"/>
    </source>
</evidence>
<feature type="transmembrane region" description="Helical" evidence="5">
    <location>
        <begin position="139"/>
        <end position="155"/>
    </location>
</feature>
<protein>
    <submittedName>
        <fullName evidence="6">Conserved uncharacterized protein</fullName>
    </submittedName>
</protein>
<keyword evidence="3 5" id="KW-1133">Transmembrane helix</keyword>
<dbReference type="Proteomes" id="UP000007347">
    <property type="component" value="Chromosome"/>
</dbReference>
<sequence length="238" mass="27385">MNLYYGIKYNIKGVALALKTPKLLMLGVLRFFVVFLLTVLLSGLVLYWHNEILMMLWKMPESGWLIYLWKAVSWILSVFLAAISMVMAYLISQLLFCVFIMDYMSRITEKIVMGKEAHFEPESWFGFFVHLIKQEIPRAIIPVLITLIIMVTGLLTPLGPVIIFMSSIAATVFLAWDNTDLIPARRMVPFKTRFGFLKKNLLFHVGFGLLFLIPWLNIVFLSFAPVGATLYYLDKEGQ</sequence>
<comment type="subcellular location">
    <subcellularLocation>
        <location evidence="1">Membrane</location>
        <topology evidence="1">Multi-pass membrane protein</topology>
    </subcellularLocation>
</comment>
<feature type="transmembrane region" description="Helical" evidence="5">
    <location>
        <begin position="28"/>
        <end position="48"/>
    </location>
</feature>
<keyword evidence="2 5" id="KW-0812">Transmembrane</keyword>
<evidence type="ECO:0000256" key="3">
    <source>
        <dbReference type="ARBA" id="ARBA00022989"/>
    </source>
</evidence>
<dbReference type="Pfam" id="PF07264">
    <property type="entry name" value="EI24"/>
    <property type="match status" value="1"/>
</dbReference>
<evidence type="ECO:0000256" key="1">
    <source>
        <dbReference type="ARBA" id="ARBA00004141"/>
    </source>
</evidence>
<gene>
    <name evidence="6" type="ordered locus">TOL2_C23420</name>
</gene>
<name>K0NKN7_DESTT</name>
<dbReference type="STRING" id="651182.TOL2_C23420"/>
<dbReference type="EMBL" id="FO203503">
    <property type="protein sequence ID" value="CCK80503.1"/>
    <property type="molecule type" value="Genomic_DNA"/>
</dbReference>
<evidence type="ECO:0000256" key="5">
    <source>
        <dbReference type="SAM" id="Phobius"/>
    </source>
</evidence>
<accession>K0NKN7</accession>
<keyword evidence="7" id="KW-1185">Reference proteome</keyword>
<organism evidence="6 7">
    <name type="scientific">Desulfobacula toluolica (strain DSM 7467 / Tol2)</name>
    <dbReference type="NCBI Taxonomy" id="651182"/>
    <lineage>
        <taxon>Bacteria</taxon>
        <taxon>Pseudomonadati</taxon>
        <taxon>Thermodesulfobacteriota</taxon>
        <taxon>Desulfobacteria</taxon>
        <taxon>Desulfobacterales</taxon>
        <taxon>Desulfobacteraceae</taxon>
        <taxon>Desulfobacula</taxon>
    </lineage>
</organism>
<evidence type="ECO:0000256" key="4">
    <source>
        <dbReference type="ARBA" id="ARBA00023136"/>
    </source>
</evidence>
<evidence type="ECO:0000256" key="2">
    <source>
        <dbReference type="ARBA" id="ARBA00022692"/>
    </source>
</evidence>
<keyword evidence="4 5" id="KW-0472">Membrane</keyword>
<feature type="transmembrane region" description="Helical" evidence="5">
    <location>
        <begin position="68"/>
        <end position="101"/>
    </location>
</feature>
<dbReference type="InterPro" id="IPR059112">
    <property type="entry name" value="CysZ/EI24"/>
</dbReference>
<feature type="transmembrane region" description="Helical" evidence="5">
    <location>
        <begin position="200"/>
        <end position="233"/>
    </location>
</feature>